<feature type="domain" description="DUF7486" evidence="1">
    <location>
        <begin position="34"/>
        <end position="186"/>
    </location>
</feature>
<dbReference type="InterPro" id="IPR055909">
    <property type="entry name" value="DUF7486"/>
</dbReference>
<dbReference type="OrthoDB" id="1446028at2"/>
<dbReference type="Pfam" id="PF24307">
    <property type="entry name" value="DUF7486"/>
    <property type="match status" value="1"/>
</dbReference>
<protein>
    <recommendedName>
        <fullName evidence="1">DUF7486 domain-containing protein</fullName>
    </recommendedName>
</protein>
<name>A0A2T0MBK7_9FLAO</name>
<organism evidence="2 3">
    <name type="scientific">Flagellimonas meridianipacifica</name>
    <dbReference type="NCBI Taxonomy" id="1080225"/>
    <lineage>
        <taxon>Bacteria</taxon>
        <taxon>Pseudomonadati</taxon>
        <taxon>Bacteroidota</taxon>
        <taxon>Flavobacteriia</taxon>
        <taxon>Flavobacteriales</taxon>
        <taxon>Flavobacteriaceae</taxon>
        <taxon>Flagellimonas</taxon>
    </lineage>
</organism>
<dbReference type="EMBL" id="PVYX01000002">
    <property type="protein sequence ID" value="PRX54888.1"/>
    <property type="molecule type" value="Genomic_DNA"/>
</dbReference>
<accession>A0A2T0MBK7</accession>
<gene>
    <name evidence="2" type="ORF">CLV81_3293</name>
</gene>
<evidence type="ECO:0000313" key="3">
    <source>
        <dbReference type="Proteomes" id="UP000237640"/>
    </source>
</evidence>
<dbReference type="AlphaFoldDB" id="A0A2T0MBK7"/>
<keyword evidence="3" id="KW-1185">Reference proteome</keyword>
<sequence>MERVLTTLKHIGLLVFFFFLTCVQAQVSTEENIIYWHIKAVFPEAQLLDIKAIDKDGTYYDVKAIQDSHDISLLSVKALVNGQTLPIKMIISENDTYYPVKAIDYEGRILDVKAIGKNGEVFNVKGVSRMGNLIEVRAIDKEQKQHDVISISPNHGVNHVKGLKMFSEDVEAVIHGVKIFAHVKSLEQY</sequence>
<reference evidence="2 3" key="1">
    <citation type="submission" date="2018-03" db="EMBL/GenBank/DDBJ databases">
        <title>Genomic Encyclopedia of Archaeal and Bacterial Type Strains, Phase II (KMG-II): from individual species to whole genera.</title>
        <authorList>
            <person name="Goeker M."/>
        </authorList>
    </citation>
    <scope>NUCLEOTIDE SEQUENCE [LARGE SCALE GENOMIC DNA]</scope>
    <source>
        <strain evidence="2 3">DSM 25027</strain>
    </source>
</reference>
<proteinExistence type="predicted"/>
<comment type="caution">
    <text evidence="2">The sequence shown here is derived from an EMBL/GenBank/DDBJ whole genome shotgun (WGS) entry which is preliminary data.</text>
</comment>
<evidence type="ECO:0000259" key="1">
    <source>
        <dbReference type="Pfam" id="PF24307"/>
    </source>
</evidence>
<evidence type="ECO:0000313" key="2">
    <source>
        <dbReference type="EMBL" id="PRX54888.1"/>
    </source>
</evidence>
<dbReference type="RefSeq" id="WP_106146354.1">
    <property type="nucleotide sequence ID" value="NZ_PVYX01000002.1"/>
</dbReference>
<dbReference type="Proteomes" id="UP000237640">
    <property type="component" value="Unassembled WGS sequence"/>
</dbReference>